<evidence type="ECO:0000259" key="2">
    <source>
        <dbReference type="PROSITE" id="PS52045"/>
    </source>
</evidence>
<dbReference type="InterPro" id="IPR025521">
    <property type="entry name" value="Neprosin_propep"/>
</dbReference>
<feature type="compositionally biased region" description="Low complexity" evidence="1">
    <location>
        <begin position="152"/>
        <end position="168"/>
    </location>
</feature>
<dbReference type="InterPro" id="IPR053168">
    <property type="entry name" value="Glutamic_endopeptidase"/>
</dbReference>
<evidence type="ECO:0000313" key="3">
    <source>
        <dbReference type="EMBL" id="DAD44510.1"/>
    </source>
</evidence>
<feature type="region of interest" description="Disordered" evidence="1">
    <location>
        <begin position="146"/>
        <end position="172"/>
    </location>
</feature>
<dbReference type="PANTHER" id="PTHR31589:SF111">
    <property type="entry name" value="NEPROSIN DOMAIN-CONTAINING PROTEIN"/>
    <property type="match status" value="1"/>
</dbReference>
<reference evidence="3 4" key="1">
    <citation type="journal article" date="2020" name="Mol. Biol. Evol.">
        <title>Distinct Expression and Methylation Patterns for Genes with Different Fates following a Single Whole-Genome Duplication in Flowering Plants.</title>
        <authorList>
            <person name="Shi T."/>
            <person name="Rahmani R.S."/>
            <person name="Gugger P.F."/>
            <person name="Wang M."/>
            <person name="Li H."/>
            <person name="Zhang Y."/>
            <person name="Li Z."/>
            <person name="Wang Q."/>
            <person name="Van de Peer Y."/>
            <person name="Marchal K."/>
            <person name="Chen J."/>
        </authorList>
    </citation>
    <scope>NUCLEOTIDE SEQUENCE [LARGE SCALE GENOMIC DNA]</scope>
    <source>
        <tissue evidence="3">Leaf</tissue>
    </source>
</reference>
<proteinExistence type="predicted"/>
<dbReference type="InterPro" id="IPR004314">
    <property type="entry name" value="Neprosin"/>
</dbReference>
<dbReference type="AlphaFoldDB" id="A0A822ZIX5"/>
<accession>A0A822ZIX5</accession>
<evidence type="ECO:0000313" key="4">
    <source>
        <dbReference type="Proteomes" id="UP000607653"/>
    </source>
</evidence>
<dbReference type="PANTHER" id="PTHR31589">
    <property type="entry name" value="PROTEIN, PUTATIVE (DUF239)-RELATED-RELATED"/>
    <property type="match status" value="1"/>
</dbReference>
<sequence length="427" mass="48324">MGKRFWTKNGLGYNDKVILLAMVFMILMDGVVDGESLIKQKLLEVNKRLKLLNRPAVKSIQSEDGEIIDCIDLFKQPAFDHPMLKNHTIQMKPTYDPPTMRTTKQESSTKLVSQVWRRSGSCPQGTIPIRRIRKINILKANSLEDYGRKRSPASSRASSSTRTMRGASQTNHFNQKANQSVAILLTEGYNYIGAKGDINVWNPYVESDDEYTTAQICIKDGPYYDFESIESGWTVNPGVYGDRRTRFFSYWTVTDASKKTGCFDLLCPGFVQTSNEIALGSAIEPISVTAGPQYHIALTIFKDPYTRNWWLQMGNDIKIGYWPPDIFSGLSHIASSVEWGGQVYSTNVRKIPHTSTAMGSGEFPAFMYGSACYIGHIRILDYSLTWKYPSWVYPLADEYNCYNAFSWIEDTEPTLYFGGPGRSFKCP</sequence>
<feature type="domain" description="Neprosin PEP catalytic" evidence="2">
    <location>
        <begin position="172"/>
        <end position="427"/>
    </location>
</feature>
<dbReference type="PROSITE" id="PS52045">
    <property type="entry name" value="NEPROSIN_PEP_CD"/>
    <property type="match status" value="1"/>
</dbReference>
<dbReference type="Gene3D" id="3.90.1320.10">
    <property type="entry name" value="Outer-capsid protein sigma 3, large lobe"/>
    <property type="match status" value="1"/>
</dbReference>
<organism evidence="3 4">
    <name type="scientific">Nelumbo nucifera</name>
    <name type="common">Sacred lotus</name>
    <dbReference type="NCBI Taxonomy" id="4432"/>
    <lineage>
        <taxon>Eukaryota</taxon>
        <taxon>Viridiplantae</taxon>
        <taxon>Streptophyta</taxon>
        <taxon>Embryophyta</taxon>
        <taxon>Tracheophyta</taxon>
        <taxon>Spermatophyta</taxon>
        <taxon>Magnoliopsida</taxon>
        <taxon>Proteales</taxon>
        <taxon>Nelumbonaceae</taxon>
        <taxon>Nelumbo</taxon>
    </lineage>
</organism>
<gene>
    <name evidence="3" type="ORF">HUJ06_002740</name>
</gene>
<dbReference type="Pfam" id="PF03080">
    <property type="entry name" value="Neprosin"/>
    <property type="match status" value="1"/>
</dbReference>
<protein>
    <recommendedName>
        <fullName evidence="2">Neprosin PEP catalytic domain-containing protein</fullName>
    </recommendedName>
</protein>
<keyword evidence="4" id="KW-1185">Reference proteome</keyword>
<evidence type="ECO:0000256" key="1">
    <source>
        <dbReference type="SAM" id="MobiDB-lite"/>
    </source>
</evidence>
<dbReference type="Proteomes" id="UP000607653">
    <property type="component" value="Unassembled WGS sequence"/>
</dbReference>
<dbReference type="EMBL" id="DUZY01000007">
    <property type="protein sequence ID" value="DAD44510.1"/>
    <property type="molecule type" value="Genomic_DNA"/>
</dbReference>
<comment type="caution">
    <text evidence="3">The sequence shown here is derived from an EMBL/GenBank/DDBJ whole genome shotgun (WGS) entry which is preliminary data.</text>
</comment>
<dbReference type="Pfam" id="PF14365">
    <property type="entry name" value="Neprosin_AP"/>
    <property type="match status" value="1"/>
</dbReference>
<name>A0A822ZIX5_NELNU</name>